<dbReference type="Proteomes" id="UP001228905">
    <property type="component" value="Unassembled WGS sequence"/>
</dbReference>
<evidence type="ECO:0000313" key="8">
    <source>
        <dbReference type="EMBL" id="MDQ0464090.1"/>
    </source>
</evidence>
<dbReference type="InterPro" id="IPR000086">
    <property type="entry name" value="NUDIX_hydrolase_dom"/>
</dbReference>
<proteinExistence type="predicted"/>
<organism evidence="8 9">
    <name type="scientific">Caulobacter ginsengisoli</name>
    <dbReference type="NCBI Taxonomy" id="400775"/>
    <lineage>
        <taxon>Bacteria</taxon>
        <taxon>Pseudomonadati</taxon>
        <taxon>Pseudomonadota</taxon>
        <taxon>Alphaproteobacteria</taxon>
        <taxon>Caulobacterales</taxon>
        <taxon>Caulobacteraceae</taxon>
        <taxon>Caulobacter</taxon>
    </lineage>
</organism>
<evidence type="ECO:0000256" key="1">
    <source>
        <dbReference type="ARBA" id="ARBA00001936"/>
    </source>
</evidence>
<dbReference type="Gene3D" id="3.90.79.10">
    <property type="entry name" value="Nucleoside Triphosphate Pyrophosphohydrolase"/>
    <property type="match status" value="2"/>
</dbReference>
<evidence type="ECO:0000256" key="4">
    <source>
        <dbReference type="ARBA" id="ARBA00022801"/>
    </source>
</evidence>
<keyword evidence="9" id="KW-1185">Reference proteome</keyword>
<dbReference type="InterPro" id="IPR039121">
    <property type="entry name" value="NUDT19"/>
</dbReference>
<evidence type="ECO:0000256" key="2">
    <source>
        <dbReference type="ARBA" id="ARBA00001946"/>
    </source>
</evidence>
<dbReference type="PANTHER" id="PTHR12318:SF0">
    <property type="entry name" value="ACYL-COENZYME A DIPHOSPHATASE NUDT19"/>
    <property type="match status" value="1"/>
</dbReference>
<comment type="cofactor">
    <cofactor evidence="1">
        <name>Mn(2+)</name>
        <dbReference type="ChEBI" id="CHEBI:29035"/>
    </cofactor>
</comment>
<dbReference type="PANTHER" id="PTHR12318">
    <property type="entry name" value="TESTOSTERONE-REGULATED PROTEIN RP2"/>
    <property type="match status" value="1"/>
</dbReference>
<keyword evidence="5" id="KW-0460">Magnesium</keyword>
<gene>
    <name evidence="8" type="ORF">QO010_001861</name>
</gene>
<evidence type="ECO:0000256" key="6">
    <source>
        <dbReference type="ARBA" id="ARBA00023211"/>
    </source>
</evidence>
<dbReference type="SUPFAM" id="SSF55811">
    <property type="entry name" value="Nudix"/>
    <property type="match status" value="1"/>
</dbReference>
<sequence>MKPVRPRHAASLLLLRRSSKGLEVLMGRRPKKSSFAPDVFVFPGGKVDPADYRGHAPPLAPGCLEKMVASPGLAHALAAAALRETWEETGLDVSAAPLRLAARAITPTMSPIRFHARFFVTDAEHAVGVPAATPELSDLAFRPLEDALKLPIIDVTEAVLHSLLEDAPPFLFTYRRGRPRITPLAEHPEGRVFDPVLTSLI</sequence>
<evidence type="ECO:0000256" key="5">
    <source>
        <dbReference type="ARBA" id="ARBA00022842"/>
    </source>
</evidence>
<comment type="cofactor">
    <cofactor evidence="2">
        <name>Mg(2+)</name>
        <dbReference type="ChEBI" id="CHEBI:18420"/>
    </cofactor>
</comment>
<evidence type="ECO:0000313" key="9">
    <source>
        <dbReference type="Proteomes" id="UP001228905"/>
    </source>
</evidence>
<protein>
    <submittedName>
        <fullName evidence="8">8-oxo-dGTP pyrophosphatase MutT (NUDIX family)</fullName>
    </submittedName>
</protein>
<keyword evidence="3" id="KW-0479">Metal-binding</keyword>
<feature type="domain" description="Nudix hydrolase" evidence="7">
    <location>
        <begin position="6"/>
        <end position="165"/>
    </location>
</feature>
<keyword evidence="4" id="KW-0378">Hydrolase</keyword>
<evidence type="ECO:0000259" key="7">
    <source>
        <dbReference type="PROSITE" id="PS51462"/>
    </source>
</evidence>
<name>A0ABU0IQ12_9CAUL</name>
<reference evidence="8 9" key="1">
    <citation type="submission" date="2023-07" db="EMBL/GenBank/DDBJ databases">
        <title>Genomic Encyclopedia of Type Strains, Phase IV (KMG-IV): sequencing the most valuable type-strain genomes for metagenomic binning, comparative biology and taxonomic classification.</title>
        <authorList>
            <person name="Goeker M."/>
        </authorList>
    </citation>
    <scope>NUCLEOTIDE SEQUENCE [LARGE SCALE GENOMIC DNA]</scope>
    <source>
        <strain evidence="8 9">DSM 18695</strain>
    </source>
</reference>
<dbReference type="InterPro" id="IPR015797">
    <property type="entry name" value="NUDIX_hydrolase-like_dom_sf"/>
</dbReference>
<dbReference type="CDD" id="cd18870">
    <property type="entry name" value="NUDIX_AcylCoAdiphos_Nudt19"/>
    <property type="match status" value="1"/>
</dbReference>
<dbReference type="RefSeq" id="WP_307348485.1">
    <property type="nucleotide sequence ID" value="NZ_JAUSVS010000002.1"/>
</dbReference>
<dbReference type="PROSITE" id="PS51462">
    <property type="entry name" value="NUDIX"/>
    <property type="match status" value="1"/>
</dbReference>
<evidence type="ECO:0000256" key="3">
    <source>
        <dbReference type="ARBA" id="ARBA00022723"/>
    </source>
</evidence>
<keyword evidence="6" id="KW-0464">Manganese</keyword>
<accession>A0ABU0IQ12</accession>
<comment type="caution">
    <text evidence="8">The sequence shown here is derived from an EMBL/GenBank/DDBJ whole genome shotgun (WGS) entry which is preliminary data.</text>
</comment>
<dbReference type="Pfam" id="PF00293">
    <property type="entry name" value="NUDIX"/>
    <property type="match status" value="1"/>
</dbReference>
<dbReference type="EMBL" id="JAUSVS010000002">
    <property type="protein sequence ID" value="MDQ0464090.1"/>
    <property type="molecule type" value="Genomic_DNA"/>
</dbReference>